<evidence type="ECO:0000256" key="1">
    <source>
        <dbReference type="SAM" id="MobiDB-lite"/>
    </source>
</evidence>
<comment type="caution">
    <text evidence="2">The sequence shown here is derived from an EMBL/GenBank/DDBJ whole genome shotgun (WGS) entry which is preliminary data.</text>
</comment>
<dbReference type="Proteomes" id="UP001420932">
    <property type="component" value="Unassembled WGS sequence"/>
</dbReference>
<organism evidence="2 3">
    <name type="scientific">Stephania yunnanensis</name>
    <dbReference type="NCBI Taxonomy" id="152371"/>
    <lineage>
        <taxon>Eukaryota</taxon>
        <taxon>Viridiplantae</taxon>
        <taxon>Streptophyta</taxon>
        <taxon>Embryophyta</taxon>
        <taxon>Tracheophyta</taxon>
        <taxon>Spermatophyta</taxon>
        <taxon>Magnoliopsida</taxon>
        <taxon>Ranunculales</taxon>
        <taxon>Menispermaceae</taxon>
        <taxon>Menispermoideae</taxon>
        <taxon>Cissampelideae</taxon>
        <taxon>Stephania</taxon>
    </lineage>
</organism>
<evidence type="ECO:0000313" key="2">
    <source>
        <dbReference type="EMBL" id="KAK9170131.1"/>
    </source>
</evidence>
<name>A0AAP0LFH6_9MAGN</name>
<keyword evidence="3" id="KW-1185">Reference proteome</keyword>
<protein>
    <submittedName>
        <fullName evidence="2">Uncharacterized protein</fullName>
    </submittedName>
</protein>
<gene>
    <name evidence="2" type="ORF">Syun_002271</name>
</gene>
<reference evidence="2 3" key="1">
    <citation type="submission" date="2024-01" db="EMBL/GenBank/DDBJ databases">
        <title>Genome assemblies of Stephania.</title>
        <authorList>
            <person name="Yang L."/>
        </authorList>
    </citation>
    <scope>NUCLEOTIDE SEQUENCE [LARGE SCALE GENOMIC DNA]</scope>
    <source>
        <strain evidence="2">YNDBR</strain>
        <tissue evidence="2">Leaf</tissue>
    </source>
</reference>
<dbReference type="SUPFAM" id="SSF64484">
    <property type="entry name" value="beta and beta-prime subunits of DNA dependent RNA-polymerase"/>
    <property type="match status" value="1"/>
</dbReference>
<feature type="region of interest" description="Disordered" evidence="1">
    <location>
        <begin position="1"/>
        <end position="24"/>
    </location>
</feature>
<sequence>MNVPVDDGGLLKPDVVEGTDDEGPTAWGGSNFYRRFGRILRPLLVVENLKKIKRIKGHYNFLSLPEDGIIQMVGVEEEEDCRIAGD</sequence>
<evidence type="ECO:0000313" key="3">
    <source>
        <dbReference type="Proteomes" id="UP001420932"/>
    </source>
</evidence>
<dbReference type="EMBL" id="JBBNAF010000001">
    <property type="protein sequence ID" value="KAK9170131.1"/>
    <property type="molecule type" value="Genomic_DNA"/>
</dbReference>
<proteinExistence type="predicted"/>
<dbReference type="AlphaFoldDB" id="A0AAP0LFH6"/>
<accession>A0AAP0LFH6</accession>